<name>A0AAE1KFX8_PETCI</name>
<evidence type="ECO:0000256" key="6">
    <source>
        <dbReference type="ARBA" id="ARBA00022759"/>
    </source>
</evidence>
<dbReference type="PANTHER" id="PTHR23080:SF144">
    <property type="entry name" value="SPINDLE AND KINETOCHORE ASSOCIATED COMPLEX SUBUNIT 3"/>
    <property type="match status" value="1"/>
</dbReference>
<keyword evidence="6" id="KW-0255">Endonuclease</keyword>
<evidence type="ECO:0000256" key="2">
    <source>
        <dbReference type="ARBA" id="ARBA00022679"/>
    </source>
</evidence>
<gene>
    <name evidence="11" type="ORF">Pcinc_023319</name>
</gene>
<dbReference type="EMBL" id="JAWQEG010002498">
    <property type="protein sequence ID" value="KAK3871553.1"/>
    <property type="molecule type" value="Genomic_DNA"/>
</dbReference>
<feature type="domain" description="DDE Tnp4" evidence="9">
    <location>
        <begin position="190"/>
        <end position="265"/>
    </location>
</feature>
<evidence type="ECO:0000256" key="7">
    <source>
        <dbReference type="ARBA" id="ARBA00022801"/>
    </source>
</evidence>
<evidence type="ECO:0000313" key="12">
    <source>
        <dbReference type="Proteomes" id="UP001286313"/>
    </source>
</evidence>
<organism evidence="11 12">
    <name type="scientific">Petrolisthes cinctipes</name>
    <name type="common">Flat porcelain crab</name>
    <dbReference type="NCBI Taxonomy" id="88211"/>
    <lineage>
        <taxon>Eukaryota</taxon>
        <taxon>Metazoa</taxon>
        <taxon>Ecdysozoa</taxon>
        <taxon>Arthropoda</taxon>
        <taxon>Crustacea</taxon>
        <taxon>Multicrustacea</taxon>
        <taxon>Malacostraca</taxon>
        <taxon>Eumalacostraca</taxon>
        <taxon>Eucarida</taxon>
        <taxon>Decapoda</taxon>
        <taxon>Pleocyemata</taxon>
        <taxon>Anomura</taxon>
        <taxon>Galatheoidea</taxon>
        <taxon>Porcellanidae</taxon>
        <taxon>Petrolisthes</taxon>
    </lineage>
</organism>
<accession>A0AAE1KFX8</accession>
<sequence>MEMVLAGSRFTTPAESKYAPVEGEALAVTYSLEKSKYFVLGYSDLIVAVDHAPLVKILGDGKLEEIHITLLLKLKEKTLAYKFTIIHVPGEWHKGPADACSRYPTSDPCVLGTKEDVEKPCKNYINNLLAELRVRDSQLVDQLDIETSTQTSIVVAFHMDAGLQAITWEKLKQATDGDPKLKHVYKVCNLEIPAFTRGKKQLSMIEIQDTREIASQRIHVEGVIGHLRNKYTMLQDTHPLTMLQSDDSGLTCLDKCVRVACALVNMCPSVVPLD</sequence>
<feature type="domain" description="Reverse transcriptase RNase H-like" evidence="10">
    <location>
        <begin position="3"/>
        <end position="68"/>
    </location>
</feature>
<keyword evidence="3" id="KW-0548">Nucleotidyltransferase</keyword>
<dbReference type="Pfam" id="PF13359">
    <property type="entry name" value="DDE_Tnp_4"/>
    <property type="match status" value="1"/>
</dbReference>
<protein>
    <recommendedName>
        <fullName evidence="13">Reverse transcriptase RNase H-like domain-containing protein</fullName>
    </recommendedName>
</protein>
<dbReference type="InterPro" id="IPR041373">
    <property type="entry name" value="RT_RNaseH"/>
</dbReference>
<reference evidence="11" key="1">
    <citation type="submission" date="2023-10" db="EMBL/GenBank/DDBJ databases">
        <title>Genome assemblies of two species of porcelain crab, Petrolisthes cinctipes and Petrolisthes manimaculis (Anomura: Porcellanidae).</title>
        <authorList>
            <person name="Angst P."/>
        </authorList>
    </citation>
    <scope>NUCLEOTIDE SEQUENCE</scope>
    <source>
        <strain evidence="11">PB745_01</strain>
        <tissue evidence="11">Gill</tissue>
    </source>
</reference>
<evidence type="ECO:0000259" key="9">
    <source>
        <dbReference type="Pfam" id="PF13359"/>
    </source>
</evidence>
<evidence type="ECO:0000256" key="8">
    <source>
        <dbReference type="ARBA" id="ARBA00022918"/>
    </source>
</evidence>
<keyword evidence="5" id="KW-0479">Metal-binding</keyword>
<evidence type="ECO:0000259" key="10">
    <source>
        <dbReference type="Pfam" id="PF17917"/>
    </source>
</evidence>
<dbReference type="GO" id="GO:0003964">
    <property type="term" value="F:RNA-directed DNA polymerase activity"/>
    <property type="evidence" value="ECO:0007669"/>
    <property type="project" value="UniProtKB-KW"/>
</dbReference>
<comment type="caution">
    <text evidence="11">The sequence shown here is derived from an EMBL/GenBank/DDBJ whole genome shotgun (WGS) entry which is preliminary data.</text>
</comment>
<dbReference type="GO" id="GO:0004519">
    <property type="term" value="F:endonuclease activity"/>
    <property type="evidence" value="ECO:0007669"/>
    <property type="project" value="UniProtKB-KW"/>
</dbReference>
<keyword evidence="12" id="KW-1185">Reference proteome</keyword>
<evidence type="ECO:0000256" key="4">
    <source>
        <dbReference type="ARBA" id="ARBA00022722"/>
    </source>
</evidence>
<proteinExistence type="predicted"/>
<dbReference type="GO" id="GO:0046872">
    <property type="term" value="F:metal ion binding"/>
    <property type="evidence" value="ECO:0007669"/>
    <property type="project" value="UniProtKB-KW"/>
</dbReference>
<keyword evidence="2" id="KW-0808">Transferase</keyword>
<evidence type="ECO:0000256" key="3">
    <source>
        <dbReference type="ARBA" id="ARBA00022695"/>
    </source>
</evidence>
<evidence type="ECO:0008006" key="13">
    <source>
        <dbReference type="Google" id="ProtNLM"/>
    </source>
</evidence>
<dbReference type="InterPro" id="IPR027806">
    <property type="entry name" value="HARBI1_dom"/>
</dbReference>
<evidence type="ECO:0000256" key="1">
    <source>
        <dbReference type="ARBA" id="ARBA00001968"/>
    </source>
</evidence>
<comment type="cofactor">
    <cofactor evidence="1">
        <name>a divalent metal cation</name>
        <dbReference type="ChEBI" id="CHEBI:60240"/>
    </cofactor>
</comment>
<dbReference type="Proteomes" id="UP001286313">
    <property type="component" value="Unassembled WGS sequence"/>
</dbReference>
<keyword evidence="7" id="KW-0378">Hydrolase</keyword>
<keyword evidence="4" id="KW-0540">Nuclease</keyword>
<evidence type="ECO:0000313" key="11">
    <source>
        <dbReference type="EMBL" id="KAK3871553.1"/>
    </source>
</evidence>
<dbReference type="AlphaFoldDB" id="A0AAE1KFX8"/>
<evidence type="ECO:0000256" key="5">
    <source>
        <dbReference type="ARBA" id="ARBA00022723"/>
    </source>
</evidence>
<keyword evidence="8" id="KW-0695">RNA-directed DNA polymerase</keyword>
<dbReference type="PANTHER" id="PTHR23080">
    <property type="entry name" value="THAP DOMAIN PROTEIN"/>
    <property type="match status" value="1"/>
</dbReference>
<dbReference type="GO" id="GO:0016787">
    <property type="term" value="F:hydrolase activity"/>
    <property type="evidence" value="ECO:0007669"/>
    <property type="project" value="UniProtKB-KW"/>
</dbReference>
<dbReference type="Pfam" id="PF17917">
    <property type="entry name" value="RT_RNaseH"/>
    <property type="match status" value="1"/>
</dbReference>